<dbReference type="HAMAP" id="MF_00374">
    <property type="entry name" value="Ribosomal_uL29"/>
    <property type="match status" value="1"/>
</dbReference>
<dbReference type="Gene3D" id="1.10.287.310">
    <property type="match status" value="1"/>
</dbReference>
<sequence>MLYKDIKVKSVDELQKLIQDLKAELWTLRFRNATGSLDQSHKIKLIRRDIAKCLTALKLKETEGAK</sequence>
<gene>
    <name evidence="5 7" type="primary">rpmC</name>
    <name evidence="7" type="ORF">WG617_01305</name>
</gene>
<dbReference type="Pfam" id="PF00831">
    <property type="entry name" value="Ribosomal_L29"/>
    <property type="match status" value="1"/>
</dbReference>
<dbReference type="PANTHER" id="PTHR10916">
    <property type="entry name" value="60S RIBOSOMAL PROTEIN L35/50S RIBOSOMAL PROTEIN L29"/>
    <property type="match status" value="1"/>
</dbReference>
<organism evidence="7 8">
    <name type="scientific">Mycoplasmopsis felifaucium</name>
    <dbReference type="NCBI Taxonomy" id="35768"/>
    <lineage>
        <taxon>Bacteria</taxon>
        <taxon>Bacillati</taxon>
        <taxon>Mycoplasmatota</taxon>
        <taxon>Mycoplasmoidales</taxon>
        <taxon>Metamycoplasmataceae</taxon>
        <taxon>Mycoplasmopsis</taxon>
    </lineage>
</organism>
<dbReference type="NCBIfam" id="TIGR00012">
    <property type="entry name" value="L29"/>
    <property type="match status" value="1"/>
</dbReference>
<evidence type="ECO:0000313" key="8">
    <source>
        <dbReference type="Proteomes" id="UP001477443"/>
    </source>
</evidence>
<protein>
    <recommendedName>
        <fullName evidence="4 5">Large ribosomal subunit protein uL29</fullName>
    </recommendedName>
</protein>
<dbReference type="InterPro" id="IPR036049">
    <property type="entry name" value="Ribosomal_uL29_sf"/>
</dbReference>
<evidence type="ECO:0000256" key="6">
    <source>
        <dbReference type="SAM" id="Coils"/>
    </source>
</evidence>
<keyword evidence="2 5" id="KW-0689">Ribosomal protein</keyword>
<dbReference type="InterPro" id="IPR001854">
    <property type="entry name" value="Ribosomal_uL29"/>
</dbReference>
<dbReference type="CDD" id="cd00427">
    <property type="entry name" value="Ribosomal_L29_HIP"/>
    <property type="match status" value="1"/>
</dbReference>
<evidence type="ECO:0000313" key="7">
    <source>
        <dbReference type="EMBL" id="WXL29271.1"/>
    </source>
</evidence>
<dbReference type="Proteomes" id="UP001477443">
    <property type="component" value="Chromosome"/>
</dbReference>
<evidence type="ECO:0000256" key="2">
    <source>
        <dbReference type="ARBA" id="ARBA00022980"/>
    </source>
</evidence>
<name>A0ABZ2RWS4_9BACT</name>
<dbReference type="RefSeq" id="WP_027334698.1">
    <property type="nucleotide sequence ID" value="NZ_CP148067.1"/>
</dbReference>
<dbReference type="SUPFAM" id="SSF46561">
    <property type="entry name" value="Ribosomal protein L29 (L29p)"/>
    <property type="match status" value="1"/>
</dbReference>
<proteinExistence type="inferred from homology"/>
<evidence type="ECO:0000256" key="1">
    <source>
        <dbReference type="ARBA" id="ARBA00009254"/>
    </source>
</evidence>
<accession>A0ABZ2RWS4</accession>
<evidence type="ECO:0000256" key="4">
    <source>
        <dbReference type="ARBA" id="ARBA00035204"/>
    </source>
</evidence>
<comment type="similarity">
    <text evidence="1 5">Belongs to the universal ribosomal protein uL29 family.</text>
</comment>
<dbReference type="EMBL" id="CP148067">
    <property type="protein sequence ID" value="WXL29271.1"/>
    <property type="molecule type" value="Genomic_DNA"/>
</dbReference>
<keyword evidence="6" id="KW-0175">Coiled coil</keyword>
<evidence type="ECO:0000256" key="5">
    <source>
        <dbReference type="HAMAP-Rule" id="MF_00374"/>
    </source>
</evidence>
<reference evidence="7" key="1">
    <citation type="submission" date="2024-03" db="EMBL/GenBank/DDBJ databases">
        <title>Complete genome sequence of Mycoplasma felifaucium Z921 isolated from the trachea of a cheetah.</title>
        <authorList>
            <person name="Spergser J."/>
        </authorList>
    </citation>
    <scope>NUCLEOTIDE SEQUENCE [LARGE SCALE GENOMIC DNA]</scope>
    <source>
        <strain evidence="7">Z921</strain>
    </source>
</reference>
<evidence type="ECO:0000256" key="3">
    <source>
        <dbReference type="ARBA" id="ARBA00023274"/>
    </source>
</evidence>
<dbReference type="InterPro" id="IPR050063">
    <property type="entry name" value="Ribosomal_protein_uL29"/>
</dbReference>
<keyword evidence="8" id="KW-1185">Reference proteome</keyword>
<dbReference type="PANTHER" id="PTHR10916:SF0">
    <property type="entry name" value="LARGE RIBOSOMAL SUBUNIT PROTEIN UL29C"/>
    <property type="match status" value="1"/>
</dbReference>
<feature type="coiled-coil region" evidence="6">
    <location>
        <begin position="4"/>
        <end position="31"/>
    </location>
</feature>
<keyword evidence="3 5" id="KW-0687">Ribonucleoprotein</keyword>
<dbReference type="GO" id="GO:0005840">
    <property type="term" value="C:ribosome"/>
    <property type="evidence" value="ECO:0007669"/>
    <property type="project" value="UniProtKB-KW"/>
</dbReference>